<name>A0A9P6NV73_9BASI</name>
<evidence type="ECO:0000256" key="1">
    <source>
        <dbReference type="SAM" id="MobiDB-lite"/>
    </source>
</evidence>
<feature type="region of interest" description="Disordered" evidence="1">
    <location>
        <begin position="434"/>
        <end position="459"/>
    </location>
</feature>
<keyword evidence="2" id="KW-0472">Membrane</keyword>
<feature type="compositionally biased region" description="Polar residues" evidence="1">
    <location>
        <begin position="259"/>
        <end position="270"/>
    </location>
</feature>
<comment type="caution">
    <text evidence="3">The sequence shown here is derived from an EMBL/GenBank/DDBJ whole genome shotgun (WGS) entry which is preliminary data.</text>
</comment>
<feature type="region of interest" description="Disordered" evidence="1">
    <location>
        <begin position="210"/>
        <end position="230"/>
    </location>
</feature>
<proteinExistence type="predicted"/>
<reference evidence="3" key="1">
    <citation type="submission" date="2013-11" db="EMBL/GenBank/DDBJ databases">
        <title>Genome sequence of the fusiform rust pathogen reveals effectors for host alternation and coevolution with pine.</title>
        <authorList>
            <consortium name="DOE Joint Genome Institute"/>
            <person name="Smith K."/>
            <person name="Pendleton A."/>
            <person name="Kubisiak T."/>
            <person name="Anderson C."/>
            <person name="Salamov A."/>
            <person name="Aerts A."/>
            <person name="Riley R."/>
            <person name="Clum A."/>
            <person name="Lindquist E."/>
            <person name="Ence D."/>
            <person name="Campbell M."/>
            <person name="Kronenberg Z."/>
            <person name="Feau N."/>
            <person name="Dhillon B."/>
            <person name="Hamelin R."/>
            <person name="Burleigh J."/>
            <person name="Smith J."/>
            <person name="Yandell M."/>
            <person name="Nelson C."/>
            <person name="Grigoriev I."/>
            <person name="Davis J."/>
        </authorList>
    </citation>
    <scope>NUCLEOTIDE SEQUENCE</scope>
    <source>
        <strain evidence="3">G11</strain>
    </source>
</reference>
<protein>
    <submittedName>
        <fullName evidence="3">Uncharacterized protein</fullName>
    </submittedName>
</protein>
<accession>A0A9P6NV73</accession>
<evidence type="ECO:0000313" key="3">
    <source>
        <dbReference type="EMBL" id="KAG0152549.1"/>
    </source>
</evidence>
<feature type="compositionally biased region" description="Polar residues" evidence="1">
    <location>
        <begin position="434"/>
        <end position="452"/>
    </location>
</feature>
<keyword evidence="4" id="KW-1185">Reference proteome</keyword>
<feature type="compositionally biased region" description="Polar residues" evidence="1">
    <location>
        <begin position="210"/>
        <end position="221"/>
    </location>
</feature>
<gene>
    <name evidence="3" type="ORF">CROQUDRAFT_103017</name>
</gene>
<dbReference type="Proteomes" id="UP000886653">
    <property type="component" value="Unassembled WGS sequence"/>
</dbReference>
<evidence type="ECO:0000256" key="2">
    <source>
        <dbReference type="SAM" id="Phobius"/>
    </source>
</evidence>
<sequence length="504" mass="54136">MPAGVAERTTLWPVNNKNHIKLHRFGRWSFLHGSSRVPWLMFCSENMLFSKSSNLLIQLIGLSFSTLQNKLCRSQSIDGQFFTPGLLIISQPQSGTTVEAGQNLNGALEVSGNGRLPKENTEPGNQLATAILSLHIFLISSDLNMTVLEGPELLQKEKGSSVKHFNFQIPSCTPAGDYNFTYHELDRINSKTFYSIYSTKLHITNTKGTASKTCKNATPPQTGLIDSRSPEQPFLGKGATGLEIQTKLMDQSDRKSPDVSLSSNTGSSQVDVGGGALSDIETNGTRGIEEKSSSSDGLMSVPFRQFKPESSGGIKSPGLTSKPVIESGTLKVNKSPIEAVSVPQASPVEKKEPSPKSAPETPPSVSIPIPLSQTQGKPEKTEAEAFPNLDAPSLPSPSNSKTSNSSLSNAKALPSSLSGSVRHDVPTFQNITSASNSTAQSNLDQSSSSDANTVPAGRLEKPKVADKVFGVPLVSHSKSLLRCNPFVPIWHVVVIMIFWVYVFS</sequence>
<evidence type="ECO:0000313" key="4">
    <source>
        <dbReference type="Proteomes" id="UP000886653"/>
    </source>
</evidence>
<keyword evidence="2" id="KW-1133">Transmembrane helix</keyword>
<keyword evidence="2" id="KW-0812">Transmembrane</keyword>
<dbReference type="OrthoDB" id="3267335at2759"/>
<feature type="region of interest" description="Disordered" evidence="1">
    <location>
        <begin position="336"/>
        <end position="421"/>
    </location>
</feature>
<dbReference type="EMBL" id="MU167208">
    <property type="protein sequence ID" value="KAG0152549.1"/>
    <property type="molecule type" value="Genomic_DNA"/>
</dbReference>
<feature type="region of interest" description="Disordered" evidence="1">
    <location>
        <begin position="249"/>
        <end position="322"/>
    </location>
</feature>
<organism evidence="3 4">
    <name type="scientific">Cronartium quercuum f. sp. fusiforme G11</name>
    <dbReference type="NCBI Taxonomy" id="708437"/>
    <lineage>
        <taxon>Eukaryota</taxon>
        <taxon>Fungi</taxon>
        <taxon>Dikarya</taxon>
        <taxon>Basidiomycota</taxon>
        <taxon>Pucciniomycotina</taxon>
        <taxon>Pucciniomycetes</taxon>
        <taxon>Pucciniales</taxon>
        <taxon>Coleosporiaceae</taxon>
        <taxon>Cronartium</taxon>
    </lineage>
</organism>
<feature type="compositionally biased region" description="Low complexity" evidence="1">
    <location>
        <begin position="392"/>
        <end position="418"/>
    </location>
</feature>
<feature type="transmembrane region" description="Helical" evidence="2">
    <location>
        <begin position="485"/>
        <end position="503"/>
    </location>
</feature>
<dbReference type="AlphaFoldDB" id="A0A9P6NV73"/>